<gene>
    <name evidence="8" type="ORF">JZO76_03020</name>
</gene>
<proteinExistence type="predicted"/>
<evidence type="ECO:0000256" key="5">
    <source>
        <dbReference type="ARBA" id="ARBA00023136"/>
    </source>
</evidence>
<evidence type="ECO:0000256" key="1">
    <source>
        <dbReference type="ARBA" id="ARBA00004651"/>
    </source>
</evidence>
<dbReference type="PANTHER" id="PTHR10010:SF46">
    <property type="entry name" value="SODIUM-DEPENDENT PHOSPHATE TRANSPORT PROTEIN 2B"/>
    <property type="match status" value="1"/>
</dbReference>
<dbReference type="NCBIfam" id="TIGR00704">
    <property type="entry name" value="NaPi_cotrn_rel"/>
    <property type="match status" value="1"/>
</dbReference>
<keyword evidence="2" id="KW-1003">Cell membrane</keyword>
<evidence type="ECO:0000256" key="4">
    <source>
        <dbReference type="ARBA" id="ARBA00022989"/>
    </source>
</evidence>
<dbReference type="EMBL" id="JAFLVT010000005">
    <property type="protein sequence ID" value="MBO0448498.1"/>
    <property type="molecule type" value="Genomic_DNA"/>
</dbReference>
<dbReference type="Pfam" id="PF02690">
    <property type="entry name" value="Na_Pi_cotrans"/>
    <property type="match status" value="2"/>
</dbReference>
<evidence type="ECO:0000256" key="3">
    <source>
        <dbReference type="ARBA" id="ARBA00022692"/>
    </source>
</evidence>
<dbReference type="InterPro" id="IPR038078">
    <property type="entry name" value="PhoU-like_sf"/>
</dbReference>
<dbReference type="Gene3D" id="1.20.58.220">
    <property type="entry name" value="Phosphate transport system protein phou homolog 2, domain 2"/>
    <property type="match status" value="1"/>
</dbReference>
<protein>
    <submittedName>
        <fullName evidence="8">Na/Pi cotransporter family protein</fullName>
    </submittedName>
</protein>
<dbReference type="PANTHER" id="PTHR10010">
    <property type="entry name" value="SOLUTE CARRIER FAMILY 34 SODIUM PHOSPHATE , MEMBER 2-RELATED"/>
    <property type="match status" value="1"/>
</dbReference>
<dbReference type="InterPro" id="IPR004633">
    <property type="entry name" value="NaPi_cotrn-rel/YqeW-like"/>
</dbReference>
<dbReference type="Proteomes" id="UP000664256">
    <property type="component" value="Unassembled WGS sequence"/>
</dbReference>
<dbReference type="NCBIfam" id="NF037997">
    <property type="entry name" value="Na_Pi_symport"/>
    <property type="match status" value="1"/>
</dbReference>
<evidence type="ECO:0000256" key="6">
    <source>
        <dbReference type="SAM" id="Phobius"/>
    </source>
</evidence>
<dbReference type="SUPFAM" id="SSF109755">
    <property type="entry name" value="PhoU-like"/>
    <property type="match status" value="1"/>
</dbReference>
<feature type="transmembrane region" description="Helical" evidence="6">
    <location>
        <begin position="129"/>
        <end position="147"/>
    </location>
</feature>
<name>A0ABS3H4W4_9ENTE</name>
<organism evidence="8 9">
    <name type="scientific">Candidatus Enterococcus myersii</name>
    <dbReference type="NCBI Taxonomy" id="2815322"/>
    <lineage>
        <taxon>Bacteria</taxon>
        <taxon>Bacillati</taxon>
        <taxon>Bacillota</taxon>
        <taxon>Bacilli</taxon>
        <taxon>Lactobacillales</taxon>
        <taxon>Enterococcaceae</taxon>
        <taxon>Enterococcus</taxon>
    </lineage>
</organism>
<reference evidence="8 9" key="1">
    <citation type="submission" date="2021-03" db="EMBL/GenBank/DDBJ databases">
        <title>Enterococcal diversity collection.</title>
        <authorList>
            <person name="Gilmore M.S."/>
            <person name="Schwartzman J."/>
            <person name="Van Tyne D."/>
            <person name="Martin M."/>
            <person name="Earl A.M."/>
            <person name="Manson A.L."/>
            <person name="Straub T."/>
            <person name="Salamzade R."/>
            <person name="Saavedra J."/>
            <person name="Lebreton F."/>
            <person name="Prichula J."/>
            <person name="Schaufler K."/>
            <person name="Gaca A."/>
            <person name="Sgardioli B."/>
            <person name="Wagenaar J."/>
            <person name="Strong T."/>
        </authorList>
    </citation>
    <scope>NUCLEOTIDE SEQUENCE [LARGE SCALE GENOMIC DNA]</scope>
    <source>
        <strain evidence="8 9">MJM12</strain>
    </source>
</reference>
<dbReference type="InterPro" id="IPR003841">
    <property type="entry name" value="Na/Pi_transpt"/>
</dbReference>
<sequence>MSYQEMLFSFLGGLGIFLFGIKYMGDGLQKAAGDRLREVLNKFTSTPLRAVLAGIIVTGLIQSSSGTTVLTVGLVSAGFMTLRQAIGVIMGANVGTTVTAFIIGFNLSAYALPIIGIGAILLFFTKRKLFQNIGQILFGFGCLFFGLKLMGTSMEPLKDLPQFNDLMIGVSHHPILGVGIGTLLTMVLQSSSATIGILQQLYAQNSLALGAALPILFGDNIGTTITAVIAALGASIAAKRTAGAHVVFNLVGAVIFTLLLTPFTHVVIMMTDVLNLNPSMQIAFAHGLFNISNLAIQFWFIPQIEMLVKKIIPGTDKSLDIRAVELNEDFLYTSPSIALRQASNEVIQMGNYALRALSATKDFYIKPTDDKKDDVLQYEEAINQFDVELTDYLAKTATVELSQTESQEQAMLLEFTKDFERIGDHCKNIIGFIEEACQLEQKQRNKEKRNGNGMKTTRTTLILYDEDLISLFDKVLKNIRDALFVLETDDHNLATKILSREKEVNELVDLLRKKYFRLMSKGDGRAADSVLFIDISSNLERSSDRTLHIAKYILGNVYGFKAPASYLQQTDDV</sequence>
<keyword evidence="3 6" id="KW-0812">Transmembrane</keyword>
<dbReference type="RefSeq" id="WP_206902706.1">
    <property type="nucleotide sequence ID" value="NZ_JAFLVT010000005.1"/>
</dbReference>
<evidence type="ECO:0000313" key="9">
    <source>
        <dbReference type="Proteomes" id="UP000664256"/>
    </source>
</evidence>
<evidence type="ECO:0000256" key="2">
    <source>
        <dbReference type="ARBA" id="ARBA00022475"/>
    </source>
</evidence>
<comment type="subcellular location">
    <subcellularLocation>
        <location evidence="1">Cell membrane</location>
        <topology evidence="1">Multi-pass membrane protein</topology>
    </subcellularLocation>
</comment>
<accession>A0ABS3H4W4</accession>
<dbReference type="InterPro" id="IPR026022">
    <property type="entry name" value="PhoU_dom"/>
</dbReference>
<dbReference type="Pfam" id="PF01895">
    <property type="entry name" value="PhoU"/>
    <property type="match status" value="2"/>
</dbReference>
<evidence type="ECO:0000259" key="7">
    <source>
        <dbReference type="Pfam" id="PF01895"/>
    </source>
</evidence>
<feature type="transmembrane region" description="Helical" evidence="6">
    <location>
        <begin position="246"/>
        <end position="270"/>
    </location>
</feature>
<feature type="transmembrane region" description="Helical" evidence="6">
    <location>
        <begin position="69"/>
        <end position="86"/>
    </location>
</feature>
<comment type="caution">
    <text evidence="8">The sequence shown here is derived from an EMBL/GenBank/DDBJ whole genome shotgun (WGS) entry which is preliminary data.</text>
</comment>
<evidence type="ECO:0000313" key="8">
    <source>
        <dbReference type="EMBL" id="MBO0448498.1"/>
    </source>
</evidence>
<feature type="transmembrane region" description="Helical" evidence="6">
    <location>
        <begin position="282"/>
        <end position="301"/>
    </location>
</feature>
<feature type="transmembrane region" description="Helical" evidence="6">
    <location>
        <begin position="168"/>
        <end position="188"/>
    </location>
</feature>
<keyword evidence="5 6" id="KW-0472">Membrane</keyword>
<keyword evidence="9" id="KW-1185">Reference proteome</keyword>
<keyword evidence="4 6" id="KW-1133">Transmembrane helix</keyword>
<feature type="transmembrane region" description="Helical" evidence="6">
    <location>
        <begin position="6"/>
        <end position="25"/>
    </location>
</feature>
<feature type="domain" description="PhoU" evidence="7">
    <location>
        <begin position="347"/>
        <end position="430"/>
    </location>
</feature>
<feature type="transmembrane region" description="Helical" evidence="6">
    <location>
        <begin position="98"/>
        <end position="123"/>
    </location>
</feature>
<feature type="transmembrane region" description="Helical" evidence="6">
    <location>
        <begin position="208"/>
        <end position="234"/>
    </location>
</feature>
<feature type="domain" description="PhoU" evidence="7">
    <location>
        <begin position="470"/>
        <end position="553"/>
    </location>
</feature>
<feature type="transmembrane region" description="Helical" evidence="6">
    <location>
        <begin position="46"/>
        <end position="63"/>
    </location>
</feature>